<evidence type="ECO:0000313" key="2">
    <source>
        <dbReference type="Proteomes" id="UP000637061"/>
    </source>
</evidence>
<sequence length="313" mass="34592">MVTAMQQSQKQIYFYAPEGLSLVKYVGAEASALVRAAGRTLAQRDDVQAALYAADLQGSVQGCIGRNATNRMHYTAYGWDSQNTDASALLRFTGQRKDTLTGHYLLGDGYRAFSPVLMRFNAPDSLSPFGDGGGNAYCYCKGDPVNIVDPSGHVPSGPVVYPPSSFIAGGLFTKRWGLRSAASYQWGQKAPALKTLGVQKAVDEFDSTLPARIKHAKRNQSWHPNDVQRLKRAAGWLQSRANRFDLAVKHFEKERLPVDTQAARETLQEVLSIKQWVDRHLIAAKGFLEKRELFEALPFSQATEKVPNIRKSG</sequence>
<protein>
    <submittedName>
        <fullName evidence="1">RHS repeat-associated core domain-containing protein</fullName>
    </submittedName>
</protein>
<name>A0A8I1EDD2_PSEPU</name>
<dbReference type="NCBIfam" id="TIGR03696">
    <property type="entry name" value="Rhs_assc_core"/>
    <property type="match status" value="1"/>
</dbReference>
<proteinExistence type="predicted"/>
<accession>A0A8I1EDD2</accession>
<dbReference type="AlphaFoldDB" id="A0A8I1EDD2"/>
<organism evidence="1 2">
    <name type="scientific">Pseudomonas putida</name>
    <name type="common">Arthrobacter siderocapsulatus</name>
    <dbReference type="NCBI Taxonomy" id="303"/>
    <lineage>
        <taxon>Bacteria</taxon>
        <taxon>Pseudomonadati</taxon>
        <taxon>Pseudomonadota</taxon>
        <taxon>Gammaproteobacteria</taxon>
        <taxon>Pseudomonadales</taxon>
        <taxon>Pseudomonadaceae</taxon>
        <taxon>Pseudomonas</taxon>
    </lineage>
</organism>
<dbReference type="EMBL" id="JAEHTE010000003">
    <property type="protein sequence ID" value="MBI6883292.1"/>
    <property type="molecule type" value="Genomic_DNA"/>
</dbReference>
<dbReference type="Proteomes" id="UP000637061">
    <property type="component" value="Unassembled WGS sequence"/>
</dbReference>
<dbReference type="InterPro" id="IPR022385">
    <property type="entry name" value="Rhs_assc_core"/>
</dbReference>
<reference evidence="1" key="1">
    <citation type="submission" date="2020-12" db="EMBL/GenBank/DDBJ databases">
        <title>Enhanced detection system for hospital associated transmission using whole genome sequencing surveillance.</title>
        <authorList>
            <person name="Harrison L.H."/>
            <person name="Van Tyne D."/>
            <person name="Marsh J.W."/>
            <person name="Griffith M.P."/>
            <person name="Snyder D.J."/>
            <person name="Cooper V.S."/>
            <person name="Mustapha M."/>
        </authorList>
    </citation>
    <scope>NUCLEOTIDE SEQUENCE</scope>
    <source>
        <strain evidence="1">PSB00042</strain>
    </source>
</reference>
<comment type="caution">
    <text evidence="1">The sequence shown here is derived from an EMBL/GenBank/DDBJ whole genome shotgun (WGS) entry which is preliminary data.</text>
</comment>
<evidence type="ECO:0000313" key="1">
    <source>
        <dbReference type="EMBL" id="MBI6883292.1"/>
    </source>
</evidence>
<dbReference type="SUPFAM" id="SSF56399">
    <property type="entry name" value="ADP-ribosylation"/>
    <property type="match status" value="1"/>
</dbReference>
<dbReference type="Gene3D" id="2.180.10.10">
    <property type="entry name" value="RHS repeat-associated core"/>
    <property type="match status" value="1"/>
</dbReference>
<gene>
    <name evidence="1" type="ORF">JEU22_05145</name>
</gene>